<accession>A0A1M6HFM3</accession>
<organism evidence="1 2">
    <name type="scientific">Flavobacterium haoranii</name>
    <dbReference type="NCBI Taxonomy" id="683124"/>
    <lineage>
        <taxon>Bacteria</taxon>
        <taxon>Pseudomonadati</taxon>
        <taxon>Bacteroidota</taxon>
        <taxon>Flavobacteriia</taxon>
        <taxon>Flavobacteriales</taxon>
        <taxon>Flavobacteriaceae</taxon>
        <taxon>Flavobacterium</taxon>
    </lineage>
</organism>
<dbReference type="EMBL" id="FQZH01000002">
    <property type="protein sequence ID" value="SHJ21010.1"/>
    <property type="molecule type" value="Genomic_DNA"/>
</dbReference>
<sequence length="340" mass="40027">MKCKTVFSILIFFAFVGSKGQSLPNITYQDYGFKKQVSQVEQIFYSIDGDSIEKVEKVIHRFNSDGNISSYENQSFLDESWAKSKAVYKNNRLHQEIWEHSNPYLNRKYSYRYDKQGKITEEKIRFKDGSKSHIKFHYKKNLLNEIEADIDGTQSITERHYSQKGNLYKEMHRQKVPGEADIITNYFYLEDREIISYVEPQSYFYATVYLKDAMGNEFSEIKFKLIENSKTQSKLMKGIQRFEKEAPTDSLPFGLKQYIEQTFQAYDKNKDELIPFNMKLFLRDEHNNIITEAEVDVKTKTIVGIGFFKIEYVDGSTTGTTNFLHKKIHIFEALLQQFLP</sequence>
<dbReference type="STRING" id="683124.SAMN05444337_1532"/>
<dbReference type="Proteomes" id="UP000184232">
    <property type="component" value="Unassembled WGS sequence"/>
</dbReference>
<evidence type="ECO:0000313" key="2">
    <source>
        <dbReference type="Proteomes" id="UP000184232"/>
    </source>
</evidence>
<proteinExistence type="predicted"/>
<protein>
    <submittedName>
        <fullName evidence="1">Uncharacterized protein</fullName>
    </submittedName>
</protein>
<name>A0A1M6HFM3_9FLAO</name>
<dbReference type="OrthoDB" id="1420378at2"/>
<gene>
    <name evidence="1" type="ORF">SAMN05444337_1532</name>
</gene>
<dbReference type="RefSeq" id="WP_143146208.1">
    <property type="nucleotide sequence ID" value="NZ_CP045292.1"/>
</dbReference>
<keyword evidence="2" id="KW-1185">Reference proteome</keyword>
<reference evidence="1 2" key="1">
    <citation type="submission" date="2016-11" db="EMBL/GenBank/DDBJ databases">
        <authorList>
            <person name="Jaros S."/>
            <person name="Januszkiewicz K."/>
            <person name="Wedrychowicz H."/>
        </authorList>
    </citation>
    <scope>NUCLEOTIDE SEQUENCE [LARGE SCALE GENOMIC DNA]</scope>
    <source>
        <strain evidence="1 2">DSM 22807</strain>
    </source>
</reference>
<dbReference type="AlphaFoldDB" id="A0A1M6HFM3"/>
<evidence type="ECO:0000313" key="1">
    <source>
        <dbReference type="EMBL" id="SHJ21010.1"/>
    </source>
</evidence>